<dbReference type="InterPro" id="IPR025110">
    <property type="entry name" value="AMP-bd_C"/>
</dbReference>
<reference evidence="5" key="2">
    <citation type="submission" date="2023-01" db="EMBL/GenBank/DDBJ databases">
        <authorList>
            <person name="Sun Q."/>
            <person name="Evtushenko L."/>
        </authorList>
    </citation>
    <scope>NUCLEOTIDE SEQUENCE</scope>
    <source>
        <strain evidence="5">VKM Ac-1069</strain>
    </source>
</reference>
<keyword evidence="6" id="KW-1185">Reference proteome</keyword>
<dbReference type="GO" id="GO:0031956">
    <property type="term" value="F:medium-chain fatty acid-CoA ligase activity"/>
    <property type="evidence" value="ECO:0007669"/>
    <property type="project" value="TreeGrafter"/>
</dbReference>
<dbReference type="Pfam" id="PF00501">
    <property type="entry name" value="AMP-binding"/>
    <property type="match status" value="1"/>
</dbReference>
<evidence type="ECO:0000313" key="6">
    <source>
        <dbReference type="Proteomes" id="UP001143463"/>
    </source>
</evidence>
<evidence type="ECO:0000313" key="5">
    <source>
        <dbReference type="EMBL" id="GLL15678.1"/>
    </source>
</evidence>
<feature type="domain" description="AMP-binding enzyme C-terminal" evidence="4">
    <location>
        <begin position="405"/>
        <end position="478"/>
    </location>
</feature>
<sequence>MQIGDLIRRAGRQFGAAPALIDGERVVTFAEFDELTDRLGTALLARGLAPGDRVAVLMPNGIDGVVVYYALAKSGLVRVPLNVRETPHEHAYKIEDSQARGLVHAGEAPAEVEIAIPADDLPALIAGAAPGPCDVRRDQDAPLRLAYTGGTTGRPKAVVLTTRSELAEVANFLVDLLPNLRPDSVMLHAAPITHGSGAFFLPHLVKGAANVIVPKFSPAAFLEAAQKHRATSTFVVPTMIAMLLEDPATAAASSSGALALERLCYGGAPIATTVLQRGIDVLGPVFAQLYGQAEAPLAITCLQPWEHTPERLTSAGKPYTFVEVDIRDAEGRSLGVDQVGEVLTRGPHTMDHYWRRPEATAETKEPDGWLHTGDIGRWDADGYLHLLDRRHDVIISGGFNVYPREVEDALLAHPAVVEAAVVGIPDEKWGERVTAAVVTRAEVGADEIRDFCAGRLAGFKRPRAVEIWPDLPTSPVGKSLRREVRDRMLSRKDA</sequence>
<organism evidence="5 6">
    <name type="scientific">Pseudonocardia halophobica</name>
    <dbReference type="NCBI Taxonomy" id="29401"/>
    <lineage>
        <taxon>Bacteria</taxon>
        <taxon>Bacillati</taxon>
        <taxon>Actinomycetota</taxon>
        <taxon>Actinomycetes</taxon>
        <taxon>Pseudonocardiales</taxon>
        <taxon>Pseudonocardiaceae</taxon>
        <taxon>Pseudonocardia</taxon>
    </lineage>
</organism>
<proteinExistence type="inferred from homology"/>
<name>A0A9W6P0M9_9PSEU</name>
<evidence type="ECO:0000256" key="1">
    <source>
        <dbReference type="ARBA" id="ARBA00006432"/>
    </source>
</evidence>
<dbReference type="GO" id="GO:0006631">
    <property type="term" value="P:fatty acid metabolic process"/>
    <property type="evidence" value="ECO:0007669"/>
    <property type="project" value="TreeGrafter"/>
</dbReference>
<evidence type="ECO:0000256" key="2">
    <source>
        <dbReference type="ARBA" id="ARBA00022598"/>
    </source>
</evidence>
<dbReference type="Proteomes" id="UP001143463">
    <property type="component" value="Unassembled WGS sequence"/>
</dbReference>
<dbReference type="InterPro" id="IPR020845">
    <property type="entry name" value="AMP-binding_CS"/>
</dbReference>
<dbReference type="PROSITE" id="PS00455">
    <property type="entry name" value="AMP_BINDING"/>
    <property type="match status" value="1"/>
</dbReference>
<feature type="domain" description="AMP-dependent synthetase/ligase" evidence="3">
    <location>
        <begin position="8"/>
        <end position="354"/>
    </location>
</feature>
<dbReference type="SUPFAM" id="SSF56801">
    <property type="entry name" value="Acetyl-CoA synthetase-like"/>
    <property type="match status" value="1"/>
</dbReference>
<keyword evidence="2 5" id="KW-0436">Ligase</keyword>
<comment type="caution">
    <text evidence="5">The sequence shown here is derived from an EMBL/GenBank/DDBJ whole genome shotgun (WGS) entry which is preliminary data.</text>
</comment>
<dbReference type="PANTHER" id="PTHR43201:SF5">
    <property type="entry name" value="MEDIUM-CHAIN ACYL-COA LIGASE ACSF2, MITOCHONDRIAL"/>
    <property type="match status" value="1"/>
</dbReference>
<dbReference type="InterPro" id="IPR045851">
    <property type="entry name" value="AMP-bd_C_sf"/>
</dbReference>
<evidence type="ECO:0000259" key="4">
    <source>
        <dbReference type="Pfam" id="PF13193"/>
    </source>
</evidence>
<dbReference type="InterPro" id="IPR042099">
    <property type="entry name" value="ANL_N_sf"/>
</dbReference>
<comment type="similarity">
    <text evidence="1">Belongs to the ATP-dependent AMP-binding enzyme family.</text>
</comment>
<dbReference type="RefSeq" id="WP_037053275.1">
    <property type="nucleotide sequence ID" value="NZ_BAAAUZ010000034.1"/>
</dbReference>
<gene>
    <name evidence="5" type="ORF">GCM10017577_68310</name>
</gene>
<dbReference type="PANTHER" id="PTHR43201">
    <property type="entry name" value="ACYL-COA SYNTHETASE"/>
    <property type="match status" value="1"/>
</dbReference>
<dbReference type="Gene3D" id="3.30.300.30">
    <property type="match status" value="1"/>
</dbReference>
<evidence type="ECO:0000259" key="3">
    <source>
        <dbReference type="Pfam" id="PF00501"/>
    </source>
</evidence>
<dbReference type="InterPro" id="IPR000873">
    <property type="entry name" value="AMP-dep_synth/lig_dom"/>
</dbReference>
<accession>A0A9W6P0M9</accession>
<reference evidence="5" key="1">
    <citation type="journal article" date="2014" name="Int. J. Syst. Evol. Microbiol.">
        <title>Complete genome sequence of Corynebacterium casei LMG S-19264T (=DSM 44701T), isolated from a smear-ripened cheese.</title>
        <authorList>
            <consortium name="US DOE Joint Genome Institute (JGI-PGF)"/>
            <person name="Walter F."/>
            <person name="Albersmeier A."/>
            <person name="Kalinowski J."/>
            <person name="Ruckert C."/>
        </authorList>
    </citation>
    <scope>NUCLEOTIDE SEQUENCE</scope>
    <source>
        <strain evidence="5">VKM Ac-1069</strain>
    </source>
</reference>
<protein>
    <submittedName>
        <fullName evidence="5">Ligase</fullName>
    </submittedName>
</protein>
<dbReference type="Pfam" id="PF13193">
    <property type="entry name" value="AMP-binding_C"/>
    <property type="match status" value="1"/>
</dbReference>
<dbReference type="EMBL" id="BSFQ01000052">
    <property type="protein sequence ID" value="GLL15678.1"/>
    <property type="molecule type" value="Genomic_DNA"/>
</dbReference>
<dbReference type="AlphaFoldDB" id="A0A9W6P0M9"/>
<dbReference type="Gene3D" id="3.40.50.12780">
    <property type="entry name" value="N-terminal domain of ligase-like"/>
    <property type="match status" value="1"/>
</dbReference>